<comment type="caution">
    <text evidence="2">The sequence shown here is derived from an EMBL/GenBank/DDBJ whole genome shotgun (WGS) entry which is preliminary data.</text>
</comment>
<feature type="transmembrane region" description="Helical" evidence="1">
    <location>
        <begin position="37"/>
        <end position="59"/>
    </location>
</feature>
<keyword evidence="1" id="KW-0812">Transmembrane</keyword>
<keyword evidence="1" id="KW-1133">Transmembrane helix</keyword>
<dbReference type="RefSeq" id="WP_195897293.1">
    <property type="nucleotide sequence ID" value="NZ_JADOGI010000064.1"/>
</dbReference>
<accession>A0A931A8R6</accession>
<dbReference type="Proteomes" id="UP000605361">
    <property type="component" value="Unassembled WGS sequence"/>
</dbReference>
<evidence type="ECO:0000313" key="2">
    <source>
        <dbReference type="EMBL" id="MBF8188341.1"/>
    </source>
</evidence>
<dbReference type="AlphaFoldDB" id="A0A931A8R6"/>
<dbReference type="EMBL" id="JADOGI010000064">
    <property type="protein sequence ID" value="MBF8188341.1"/>
    <property type="molecule type" value="Genomic_DNA"/>
</dbReference>
<organism evidence="2 3">
    <name type="scientific">Nonomuraea cypriaca</name>
    <dbReference type="NCBI Taxonomy" id="1187855"/>
    <lineage>
        <taxon>Bacteria</taxon>
        <taxon>Bacillati</taxon>
        <taxon>Actinomycetota</taxon>
        <taxon>Actinomycetes</taxon>
        <taxon>Streptosporangiales</taxon>
        <taxon>Streptosporangiaceae</taxon>
        <taxon>Nonomuraea</taxon>
    </lineage>
</organism>
<evidence type="ECO:0000313" key="3">
    <source>
        <dbReference type="Proteomes" id="UP000605361"/>
    </source>
</evidence>
<name>A0A931A8R6_9ACTN</name>
<keyword evidence="3" id="KW-1185">Reference proteome</keyword>
<protein>
    <submittedName>
        <fullName evidence="2">Uncharacterized protein</fullName>
    </submittedName>
</protein>
<sequence>MAAPPDSVLDYLEGTSMDARTSTAAHPAVDRPAAGRFVAFTAIAAVVAAAAYASTALGLQHRFAT</sequence>
<proteinExistence type="predicted"/>
<keyword evidence="1" id="KW-0472">Membrane</keyword>
<reference evidence="2" key="1">
    <citation type="submission" date="2020-11" db="EMBL/GenBank/DDBJ databases">
        <title>Whole-genome analyses of Nonomuraea sp. K274.</title>
        <authorList>
            <person name="Veyisoglu A."/>
        </authorList>
    </citation>
    <scope>NUCLEOTIDE SEQUENCE</scope>
    <source>
        <strain evidence="2">K274</strain>
    </source>
</reference>
<gene>
    <name evidence="2" type="ORF">ITP53_21935</name>
</gene>
<evidence type="ECO:0000256" key="1">
    <source>
        <dbReference type="SAM" id="Phobius"/>
    </source>
</evidence>